<comment type="caution">
    <text evidence="3">The sequence shown here is derived from an EMBL/GenBank/DDBJ whole genome shotgun (WGS) entry which is preliminary data.</text>
</comment>
<keyword evidence="2" id="KW-0472">Membrane</keyword>
<dbReference type="EMBL" id="AOSG01000022">
    <property type="protein sequence ID" value="EOR71992.1"/>
    <property type="molecule type" value="Genomic_DNA"/>
</dbReference>
<dbReference type="Proteomes" id="UP000014184">
    <property type="component" value="Unassembled WGS sequence"/>
</dbReference>
<evidence type="ECO:0000313" key="4">
    <source>
        <dbReference type="Proteomes" id="UP000014184"/>
    </source>
</evidence>
<keyword evidence="2" id="KW-0812">Transmembrane</keyword>
<gene>
    <name evidence="3" type="ORF">TM51_04583</name>
</gene>
<evidence type="ECO:0000256" key="1">
    <source>
        <dbReference type="SAM" id="MobiDB-lite"/>
    </source>
</evidence>
<feature type="compositionally biased region" description="Low complexity" evidence="1">
    <location>
        <begin position="122"/>
        <end position="139"/>
    </location>
</feature>
<organism evidence="3 4">
    <name type="scientific">Thermobifida fusca TM51</name>
    <dbReference type="NCBI Taxonomy" id="1169414"/>
    <lineage>
        <taxon>Bacteria</taxon>
        <taxon>Bacillati</taxon>
        <taxon>Actinomycetota</taxon>
        <taxon>Actinomycetes</taxon>
        <taxon>Streptosporangiales</taxon>
        <taxon>Nocardiopsidaceae</taxon>
        <taxon>Thermobifida</taxon>
    </lineage>
</organism>
<accession>A0A9P2TB93</accession>
<reference evidence="3 4" key="1">
    <citation type="journal article" date="2013" name="Genome Announc.">
        <title>Draft Genome Sequence of the Lignocellulose Decomposer Thermobifida fusca Strain TM51.</title>
        <authorList>
            <person name="Toth A."/>
            <person name="Barna T."/>
            <person name="Nagy I."/>
            <person name="Horvath B."/>
            <person name="Nagy I."/>
            <person name="Tancsics A."/>
            <person name="Kriszt B."/>
            <person name="Baka E."/>
            <person name="Fekete C."/>
            <person name="Kukolya J."/>
        </authorList>
    </citation>
    <scope>NUCLEOTIDE SEQUENCE [LARGE SCALE GENOMIC DNA]</scope>
    <source>
        <strain evidence="3 4">TM51</strain>
    </source>
</reference>
<name>A0A9P2TB93_THEFU</name>
<proteinExistence type="predicted"/>
<feature type="compositionally biased region" description="Low complexity" evidence="1">
    <location>
        <begin position="194"/>
        <end position="210"/>
    </location>
</feature>
<feature type="transmembrane region" description="Helical" evidence="2">
    <location>
        <begin position="49"/>
        <end position="69"/>
    </location>
</feature>
<protein>
    <submittedName>
        <fullName evidence="3">Uncharacterized protein</fullName>
    </submittedName>
</protein>
<sequence>MTEEFDDFEKRLRAALHAAADDIPISHDALERIRARTERRSLFPWTGLAWFRPVVAVGAAVLIAGSVLLGTPQLRNQVLPGSFVSASDTQRAEETPSQSPQAPADPEGVVPPPVHGAPSTLPSAAPEASPSAPEAEAPPTVFGSSACASPSPGERADSGAAADPRATERPCPSESPAVPDEPEPSPSPSEDDGSNGSSSPGSPGAEKTPTASPPPPSGGDPQ</sequence>
<keyword evidence="4" id="KW-1185">Reference proteome</keyword>
<keyword evidence="2" id="KW-1133">Transmembrane helix</keyword>
<feature type="region of interest" description="Disordered" evidence="1">
    <location>
        <begin position="85"/>
        <end position="222"/>
    </location>
</feature>
<evidence type="ECO:0000256" key="2">
    <source>
        <dbReference type="SAM" id="Phobius"/>
    </source>
</evidence>
<evidence type="ECO:0000313" key="3">
    <source>
        <dbReference type="EMBL" id="EOR71992.1"/>
    </source>
</evidence>
<feature type="compositionally biased region" description="Polar residues" evidence="1">
    <location>
        <begin position="85"/>
        <end position="101"/>
    </location>
</feature>
<feature type="compositionally biased region" description="Pro residues" evidence="1">
    <location>
        <begin position="211"/>
        <end position="222"/>
    </location>
</feature>
<dbReference type="AlphaFoldDB" id="A0A9P2TB93"/>
<dbReference type="RefSeq" id="WP_011291288.1">
    <property type="nucleotide sequence ID" value="NZ_AOSG01000022.1"/>
</dbReference>